<dbReference type="EMBL" id="JAGIZQ010000007">
    <property type="protein sequence ID" value="KAH6617425.1"/>
    <property type="molecule type" value="Genomic_DNA"/>
</dbReference>
<keyword evidence="2" id="KW-1185">Reference proteome</keyword>
<proteinExistence type="predicted"/>
<sequence length="1196" mass="133911">MPELFIAAEERREGPACDSGSPTAGTEAQAIDPTPGYTTLSSLISGVDNGEGFATEAAAESDIPAGNGQNPAASGVGDFTDKIEKMKQKLLELERQAQNNRAPAKAEETYRQLTEDMEEYKRMEASLKNHRKEWERETGPGRWGIRDGDPRLYMRFAHRPSNAYEPSSLQELTDEVADGQGQSAAGTYDEFDQIIDYGSRRDRLRKNFEWEMDRMYLAEELDRRRKEKIEVAKAEAIRSEEKKANPATDKPLKGEGQSDAQVPALPKFAKPQLNRVGWAAFRMLSAVEEKDAFVIDILIGEPNVDNDVGGNPRWYGFSGQVRKRVIIPDSKNSSHLLPGQLPLPERVRIHSEALTQILSTILKEEVDQTTVFIRPFKALSYCEPALRDWCTALEKKFEAVPAAEGEETPQEGDSEDEDNQDEDKLDSITKSPTALEHLKCLLSFIDSDISAKQTYLRSPDCRKVLFSDLWQLFRPGMEVTGSSGKQAYRRWSSNTGKRKATRPFSITCLYIDFDGKSLGPVSKVFDIKRFDGERDVTSLEVYPLRFHPVKKDEFSDSEWKELEALPANERYRHKLIRRGAKFLDVASVKHMYYAGPTLETRDEVESQVVIDFETAFSVEDQVQQMWKPELKAMVGNTETEDGEQDIQEKSCNAACCRMDSVHDDFYVDQKQGEEYVNGLLPEAGAINEQPSIAIIPRPLKELRTSSGSSLVSDDELVIMSYRVFGFVLRSRKWAKLDLSYLTDVHLPAAEGDKDRQGGTEEKKTTSFDRLVLEEWHRPMILALIAQHFRDKKSTGGQREEFDVVKGKGTGVTTRLRVPSNMIEVEKALETNFALASRWDCILLLDEADVFLAERTKLDFKRNGLYYSGILFLTTNRIRDFDEAFTSRIHVSLYYPELNDDKTVKVFKLNMSMIRDRFAQKGRRIEIDEMGIGGFAAQHFTAHPHARWNGRQIRNACQTALALAEFEAQGNSHEHILRPDAVVKLGIKQFEVVRNAYIEFSKYMNALYGSNAARRAKEAKVRAIWVDENNNVVADPGAAGGGGMSIDKAAFAAASRRYSYQNVMPTHSSYPDANHRPPAQADQFSPGGQSWENPGGRTAGPSTSANVNANAPYQTSWEGQSDTSAMRQPSPAGGQNYESSPPPQQPQQAYPPGFDRNIQSMYQALGPQAAGQLSPSNLGPGSGNAYASRAGTPGQQW</sequence>
<accession>A0ACB7NVJ5</accession>
<evidence type="ECO:0000313" key="2">
    <source>
        <dbReference type="Proteomes" id="UP000724584"/>
    </source>
</evidence>
<protein>
    <submittedName>
        <fullName evidence="1">Uncharacterized protein</fullName>
    </submittedName>
</protein>
<gene>
    <name evidence="1" type="ORF">F5144DRAFT_596448</name>
</gene>
<organism evidence="1 2">
    <name type="scientific">Chaetomium tenue</name>
    <dbReference type="NCBI Taxonomy" id="1854479"/>
    <lineage>
        <taxon>Eukaryota</taxon>
        <taxon>Fungi</taxon>
        <taxon>Dikarya</taxon>
        <taxon>Ascomycota</taxon>
        <taxon>Pezizomycotina</taxon>
        <taxon>Sordariomycetes</taxon>
        <taxon>Sordariomycetidae</taxon>
        <taxon>Sordariales</taxon>
        <taxon>Chaetomiaceae</taxon>
        <taxon>Chaetomium</taxon>
    </lineage>
</organism>
<name>A0ACB7NVJ5_9PEZI</name>
<dbReference type="Proteomes" id="UP000724584">
    <property type="component" value="Unassembled WGS sequence"/>
</dbReference>
<evidence type="ECO:0000313" key="1">
    <source>
        <dbReference type="EMBL" id="KAH6617425.1"/>
    </source>
</evidence>
<comment type="caution">
    <text evidence="1">The sequence shown here is derived from an EMBL/GenBank/DDBJ whole genome shotgun (WGS) entry which is preliminary data.</text>
</comment>
<reference evidence="1 2" key="1">
    <citation type="journal article" date="2021" name="Nat. Commun.">
        <title>Genetic determinants of endophytism in the Arabidopsis root mycobiome.</title>
        <authorList>
            <person name="Mesny F."/>
            <person name="Miyauchi S."/>
            <person name="Thiergart T."/>
            <person name="Pickel B."/>
            <person name="Atanasova L."/>
            <person name="Karlsson M."/>
            <person name="Huettel B."/>
            <person name="Barry K.W."/>
            <person name="Haridas S."/>
            <person name="Chen C."/>
            <person name="Bauer D."/>
            <person name="Andreopoulos W."/>
            <person name="Pangilinan J."/>
            <person name="LaButti K."/>
            <person name="Riley R."/>
            <person name="Lipzen A."/>
            <person name="Clum A."/>
            <person name="Drula E."/>
            <person name="Henrissat B."/>
            <person name="Kohler A."/>
            <person name="Grigoriev I.V."/>
            <person name="Martin F.M."/>
            <person name="Hacquard S."/>
        </authorList>
    </citation>
    <scope>NUCLEOTIDE SEQUENCE [LARGE SCALE GENOMIC DNA]</scope>
    <source>
        <strain evidence="1 2">MPI-SDFR-AT-0079</strain>
    </source>
</reference>